<evidence type="ECO:0000256" key="8">
    <source>
        <dbReference type="ARBA" id="ARBA00023136"/>
    </source>
</evidence>
<evidence type="ECO:0000256" key="2">
    <source>
        <dbReference type="ARBA" id="ARBA00005745"/>
    </source>
</evidence>
<evidence type="ECO:0000256" key="5">
    <source>
        <dbReference type="ARBA" id="ARBA00022519"/>
    </source>
</evidence>
<comment type="similarity">
    <text evidence="2 9">Belongs to the GSP F family.</text>
</comment>
<dbReference type="STRING" id="1802624.A2982_04225"/>
<evidence type="ECO:0000313" key="13">
    <source>
        <dbReference type="Proteomes" id="UP000178771"/>
    </source>
</evidence>
<evidence type="ECO:0000256" key="3">
    <source>
        <dbReference type="ARBA" id="ARBA00022448"/>
    </source>
</evidence>
<dbReference type="PROSITE" id="PS00874">
    <property type="entry name" value="T2SP_F"/>
    <property type="match status" value="1"/>
</dbReference>
<comment type="subcellular location">
    <subcellularLocation>
        <location evidence="1">Cell inner membrane</location>
        <topology evidence="1">Multi-pass membrane protein</topology>
    </subcellularLocation>
    <subcellularLocation>
        <location evidence="9">Cell membrane</location>
        <topology evidence="9">Multi-pass membrane protein</topology>
    </subcellularLocation>
</comment>
<dbReference type="PRINTS" id="PR00812">
    <property type="entry name" value="BCTERIALGSPF"/>
</dbReference>
<dbReference type="InterPro" id="IPR003004">
    <property type="entry name" value="GspF/PilC"/>
</dbReference>
<dbReference type="GO" id="GO:0005886">
    <property type="term" value="C:plasma membrane"/>
    <property type="evidence" value="ECO:0007669"/>
    <property type="project" value="UniProtKB-SubCell"/>
</dbReference>
<dbReference type="FunFam" id="1.20.81.30:FF:000001">
    <property type="entry name" value="Type II secretion system protein F"/>
    <property type="match status" value="2"/>
</dbReference>
<feature type="transmembrane region" description="Helical" evidence="10">
    <location>
        <begin position="158"/>
        <end position="184"/>
    </location>
</feature>
<evidence type="ECO:0000256" key="4">
    <source>
        <dbReference type="ARBA" id="ARBA00022475"/>
    </source>
</evidence>
<evidence type="ECO:0000256" key="10">
    <source>
        <dbReference type="SAM" id="Phobius"/>
    </source>
</evidence>
<evidence type="ECO:0000259" key="11">
    <source>
        <dbReference type="Pfam" id="PF00482"/>
    </source>
</evidence>
<comment type="caution">
    <text evidence="12">The sequence shown here is derived from an EMBL/GenBank/DDBJ whole genome shotgun (WGS) entry which is preliminary data.</text>
</comment>
<dbReference type="EMBL" id="MEVH01000026">
    <property type="protein sequence ID" value="OGC51288.1"/>
    <property type="molecule type" value="Genomic_DNA"/>
</dbReference>
<dbReference type="Pfam" id="PF00482">
    <property type="entry name" value="T2SSF"/>
    <property type="match status" value="2"/>
</dbReference>
<dbReference type="AlphaFoldDB" id="A0A1F4V286"/>
<dbReference type="PANTHER" id="PTHR30012:SF0">
    <property type="entry name" value="TYPE II SECRETION SYSTEM PROTEIN F-RELATED"/>
    <property type="match status" value="1"/>
</dbReference>
<dbReference type="InterPro" id="IPR018076">
    <property type="entry name" value="T2SS_GspF_dom"/>
</dbReference>
<name>A0A1F4V286_UNCKA</name>
<dbReference type="PANTHER" id="PTHR30012">
    <property type="entry name" value="GENERAL SECRETION PATHWAY PROTEIN"/>
    <property type="match status" value="1"/>
</dbReference>
<keyword evidence="7 10" id="KW-1133">Transmembrane helix</keyword>
<feature type="domain" description="Type II secretion system protein GspF" evidence="11">
    <location>
        <begin position="219"/>
        <end position="343"/>
    </location>
</feature>
<dbReference type="InterPro" id="IPR042094">
    <property type="entry name" value="T2SS_GspF_sf"/>
</dbReference>
<dbReference type="InterPro" id="IPR001992">
    <property type="entry name" value="T2SS_GspF/T4SS_PilC_CS"/>
</dbReference>
<organism evidence="12 13">
    <name type="scientific">candidate division WWE3 bacterium RIFCSPLOWO2_01_FULL_39_13</name>
    <dbReference type="NCBI Taxonomy" id="1802624"/>
    <lineage>
        <taxon>Bacteria</taxon>
        <taxon>Katanobacteria</taxon>
    </lineage>
</organism>
<evidence type="ECO:0000313" key="12">
    <source>
        <dbReference type="EMBL" id="OGC51288.1"/>
    </source>
</evidence>
<accession>A0A1F4V286</accession>
<feature type="transmembrane region" description="Helical" evidence="10">
    <location>
        <begin position="116"/>
        <end position="138"/>
    </location>
</feature>
<sequence length="352" mass="39548">MKSIFSSVSFVEKLMLTKHLAIMIKSGVPIYDAFETLASHTPSRYFRKVLQGILKDIESGKSLYSALSKYPNVFDNFYTNLVKVSEESGTLEENLDFLSKQLSKDYALRKKIQGAMFYPAMIFVASIGIGGYMSLVILPQLVDFFSTLDIELPLTTKIMLWFANLMKMHGVLIIGGGLAFLVLMKILFSLKFFKPVWHGALVRIPLFGKIVLYGQLARFSRNLGTLLKSGVPVDVALRTTSDTLSNVVFQKHLYLITEDLIKGKSISDAMDKRHYYEFPPIITKMIKIGEETGNLEEVLLYLSDFFEEEVDNITKNLTTVLEPLMLAVIGLGVAFMAMAIISPIYKLTGSIR</sequence>
<gene>
    <name evidence="12" type="ORF">A2982_04225</name>
</gene>
<dbReference type="Proteomes" id="UP000178771">
    <property type="component" value="Unassembled WGS sequence"/>
</dbReference>
<keyword evidence="6 9" id="KW-0812">Transmembrane</keyword>
<protein>
    <recommendedName>
        <fullName evidence="11">Type II secretion system protein GspF domain-containing protein</fullName>
    </recommendedName>
</protein>
<evidence type="ECO:0000256" key="6">
    <source>
        <dbReference type="ARBA" id="ARBA00022692"/>
    </source>
</evidence>
<evidence type="ECO:0000256" key="9">
    <source>
        <dbReference type="RuleBase" id="RU003923"/>
    </source>
</evidence>
<keyword evidence="5" id="KW-0997">Cell inner membrane</keyword>
<reference evidence="12 13" key="1">
    <citation type="journal article" date="2016" name="Nat. Commun.">
        <title>Thousands of microbial genomes shed light on interconnected biogeochemical processes in an aquifer system.</title>
        <authorList>
            <person name="Anantharaman K."/>
            <person name="Brown C.T."/>
            <person name="Hug L.A."/>
            <person name="Sharon I."/>
            <person name="Castelle C.J."/>
            <person name="Probst A.J."/>
            <person name="Thomas B.C."/>
            <person name="Singh A."/>
            <person name="Wilkins M.J."/>
            <person name="Karaoz U."/>
            <person name="Brodie E.L."/>
            <person name="Williams K.H."/>
            <person name="Hubbard S.S."/>
            <person name="Banfield J.F."/>
        </authorList>
    </citation>
    <scope>NUCLEOTIDE SEQUENCE [LARGE SCALE GENOMIC DNA]</scope>
</reference>
<dbReference type="Gene3D" id="1.20.81.30">
    <property type="entry name" value="Type II secretion system (T2SS), domain F"/>
    <property type="match status" value="2"/>
</dbReference>
<feature type="transmembrane region" description="Helical" evidence="10">
    <location>
        <begin position="324"/>
        <end position="345"/>
    </location>
</feature>
<keyword evidence="3 9" id="KW-0813">Transport</keyword>
<proteinExistence type="inferred from homology"/>
<evidence type="ECO:0000256" key="1">
    <source>
        <dbReference type="ARBA" id="ARBA00004429"/>
    </source>
</evidence>
<evidence type="ECO:0000256" key="7">
    <source>
        <dbReference type="ARBA" id="ARBA00022989"/>
    </source>
</evidence>
<feature type="domain" description="Type II secretion system protein GspF" evidence="11">
    <location>
        <begin position="17"/>
        <end position="139"/>
    </location>
</feature>
<keyword evidence="8 10" id="KW-0472">Membrane</keyword>
<keyword evidence="4" id="KW-1003">Cell membrane</keyword>
<dbReference type="GO" id="GO:0009306">
    <property type="term" value="P:protein secretion"/>
    <property type="evidence" value="ECO:0007669"/>
    <property type="project" value="InterPro"/>
</dbReference>